<evidence type="ECO:0000313" key="1">
    <source>
        <dbReference type="EMBL" id="MBR7745657.1"/>
    </source>
</evidence>
<evidence type="ECO:0000313" key="2">
    <source>
        <dbReference type="Proteomes" id="UP000680158"/>
    </source>
</evidence>
<protein>
    <submittedName>
        <fullName evidence="1">Uncharacterized protein</fullName>
    </submittedName>
</protein>
<keyword evidence="2" id="KW-1185">Reference proteome</keyword>
<dbReference type="Proteomes" id="UP000680158">
    <property type="component" value="Unassembled WGS sequence"/>
</dbReference>
<accession>A0A941I1W0</accession>
<sequence length="107" mass="11975">MLPQAELSRTVKLDLSRPIELELKLVTKDMAIAAKICKIEGLDVYQCKVTVSGQSNVIEYGEVSVTTIAVFSQKELDRLIASIKEKYHTEGAFSYSISQKKEFSFTP</sequence>
<dbReference type="RefSeq" id="WP_212683054.1">
    <property type="nucleotide sequence ID" value="NZ_JAGSPM010000002.1"/>
</dbReference>
<name>A0A941I1W0_9BURK</name>
<dbReference type="AlphaFoldDB" id="A0A941I1W0"/>
<dbReference type="EMBL" id="JAGSPM010000002">
    <property type="protein sequence ID" value="MBR7745657.1"/>
    <property type="molecule type" value="Genomic_DNA"/>
</dbReference>
<comment type="caution">
    <text evidence="1">The sequence shown here is derived from an EMBL/GenBank/DDBJ whole genome shotgun (WGS) entry which is preliminary data.</text>
</comment>
<proteinExistence type="predicted"/>
<gene>
    <name evidence="1" type="ORF">KDM92_03630</name>
</gene>
<reference evidence="1 2" key="1">
    <citation type="submission" date="2021-04" db="EMBL/GenBank/DDBJ databases">
        <title>novel species isolated from subtropical streams in China.</title>
        <authorList>
            <person name="Lu H."/>
        </authorList>
    </citation>
    <scope>NUCLEOTIDE SEQUENCE [LARGE SCALE GENOMIC DNA]</scope>
    <source>
        <strain evidence="1 2">BYS107W</strain>
    </source>
</reference>
<organism evidence="1 2">
    <name type="scientific">Undibacterium baiyunense</name>
    <dbReference type="NCBI Taxonomy" id="2828731"/>
    <lineage>
        <taxon>Bacteria</taxon>
        <taxon>Pseudomonadati</taxon>
        <taxon>Pseudomonadota</taxon>
        <taxon>Betaproteobacteria</taxon>
        <taxon>Burkholderiales</taxon>
        <taxon>Oxalobacteraceae</taxon>
        <taxon>Undibacterium</taxon>
    </lineage>
</organism>